<keyword evidence="1" id="KW-1133">Transmembrane helix</keyword>
<protein>
    <submittedName>
        <fullName evidence="2">Uncharacterized protein</fullName>
    </submittedName>
</protein>
<evidence type="ECO:0000313" key="3">
    <source>
        <dbReference type="Proteomes" id="UP000614714"/>
    </source>
</evidence>
<dbReference type="Proteomes" id="UP000614714">
    <property type="component" value="Unassembled WGS sequence"/>
</dbReference>
<keyword evidence="1" id="KW-0812">Transmembrane</keyword>
<feature type="transmembrane region" description="Helical" evidence="1">
    <location>
        <begin position="99"/>
        <end position="117"/>
    </location>
</feature>
<evidence type="ECO:0000256" key="1">
    <source>
        <dbReference type="SAM" id="Phobius"/>
    </source>
</evidence>
<comment type="caution">
    <text evidence="2">The sequence shown here is derived from an EMBL/GenBank/DDBJ whole genome shotgun (WGS) entry which is preliminary data.</text>
</comment>
<gene>
    <name evidence="2" type="ORF">JFN91_00485</name>
</gene>
<feature type="transmembrane region" description="Helical" evidence="1">
    <location>
        <begin position="16"/>
        <end position="36"/>
    </location>
</feature>
<proteinExistence type="predicted"/>
<keyword evidence="3" id="KW-1185">Reference proteome</keyword>
<dbReference type="EMBL" id="JAEMHL010000001">
    <property type="protein sequence ID" value="MBJ6748685.1"/>
    <property type="molecule type" value="Genomic_DNA"/>
</dbReference>
<sequence length="154" mass="17611">MAATLDLKKINKTIKIFAVAQFGLIAILIYTAINFQQRLQALNRGYRFMNGVIYAFVIQLLFFYPIFRFASKEAERDVALAGKVPTQEEAKEFAKKKRWTDVTKISVMGFYFIFALAAPGDPFILSVIIYSFLLTILTYLQCYSFAVRKFSKAA</sequence>
<feature type="transmembrane region" description="Helical" evidence="1">
    <location>
        <begin position="123"/>
        <end position="146"/>
    </location>
</feature>
<evidence type="ECO:0000313" key="2">
    <source>
        <dbReference type="EMBL" id="MBJ6748685.1"/>
    </source>
</evidence>
<dbReference type="RefSeq" id="WP_199387267.1">
    <property type="nucleotide sequence ID" value="NZ_JAEMHL010000001.1"/>
</dbReference>
<name>A0ABS0Y8R9_9BACT</name>
<reference evidence="2 3" key="1">
    <citation type="submission" date="2020-12" db="EMBL/GenBank/DDBJ databases">
        <title>Geomonas sp. Red421, isolated from paddy soil.</title>
        <authorList>
            <person name="Xu Z."/>
            <person name="Zhang Z."/>
            <person name="Masuda Y."/>
            <person name="Itoh H."/>
            <person name="Senoo K."/>
        </authorList>
    </citation>
    <scope>NUCLEOTIDE SEQUENCE [LARGE SCALE GENOMIC DNA]</scope>
    <source>
        <strain evidence="2 3">Red421</strain>
    </source>
</reference>
<keyword evidence="1" id="KW-0472">Membrane</keyword>
<feature type="transmembrane region" description="Helical" evidence="1">
    <location>
        <begin position="48"/>
        <end position="67"/>
    </location>
</feature>
<organism evidence="2 3">
    <name type="scientific">Geomonas anaerohicana</name>
    <dbReference type="NCBI Taxonomy" id="2798583"/>
    <lineage>
        <taxon>Bacteria</taxon>
        <taxon>Pseudomonadati</taxon>
        <taxon>Thermodesulfobacteriota</taxon>
        <taxon>Desulfuromonadia</taxon>
        <taxon>Geobacterales</taxon>
        <taxon>Geobacteraceae</taxon>
        <taxon>Geomonas</taxon>
    </lineage>
</organism>
<accession>A0ABS0Y8R9</accession>